<gene>
    <name evidence="2" type="ORF">Fmac_024972</name>
</gene>
<evidence type="ECO:0000313" key="3">
    <source>
        <dbReference type="Proteomes" id="UP001603857"/>
    </source>
</evidence>
<feature type="region of interest" description="Disordered" evidence="1">
    <location>
        <begin position="1"/>
        <end position="26"/>
    </location>
</feature>
<dbReference type="EMBL" id="JBGMDY010000008">
    <property type="protein sequence ID" value="KAL2325914.1"/>
    <property type="molecule type" value="Genomic_DNA"/>
</dbReference>
<dbReference type="AlphaFoldDB" id="A0ABD1LQW5"/>
<keyword evidence="3" id="KW-1185">Reference proteome</keyword>
<evidence type="ECO:0000313" key="2">
    <source>
        <dbReference type="EMBL" id="KAL2325914.1"/>
    </source>
</evidence>
<evidence type="ECO:0000256" key="1">
    <source>
        <dbReference type="SAM" id="MobiDB-lite"/>
    </source>
</evidence>
<reference evidence="2 3" key="1">
    <citation type="submission" date="2024-08" db="EMBL/GenBank/DDBJ databases">
        <title>Insights into the chromosomal genome structure of Flemingia macrophylla.</title>
        <authorList>
            <person name="Ding Y."/>
            <person name="Zhao Y."/>
            <person name="Bi W."/>
            <person name="Wu M."/>
            <person name="Zhao G."/>
            <person name="Gong Y."/>
            <person name="Li W."/>
            <person name="Zhang P."/>
        </authorList>
    </citation>
    <scope>NUCLEOTIDE SEQUENCE [LARGE SCALE GENOMIC DNA]</scope>
    <source>
        <strain evidence="2">DYQJB</strain>
        <tissue evidence="2">Leaf</tissue>
    </source>
</reference>
<sequence length="59" mass="6603">MSSPIIDSVRSLQRKPEKTVAQPGFNNNVLRDGFDNNITIEKDESLNQGASSLELTWKL</sequence>
<organism evidence="2 3">
    <name type="scientific">Flemingia macrophylla</name>
    <dbReference type="NCBI Taxonomy" id="520843"/>
    <lineage>
        <taxon>Eukaryota</taxon>
        <taxon>Viridiplantae</taxon>
        <taxon>Streptophyta</taxon>
        <taxon>Embryophyta</taxon>
        <taxon>Tracheophyta</taxon>
        <taxon>Spermatophyta</taxon>
        <taxon>Magnoliopsida</taxon>
        <taxon>eudicotyledons</taxon>
        <taxon>Gunneridae</taxon>
        <taxon>Pentapetalae</taxon>
        <taxon>rosids</taxon>
        <taxon>fabids</taxon>
        <taxon>Fabales</taxon>
        <taxon>Fabaceae</taxon>
        <taxon>Papilionoideae</taxon>
        <taxon>50 kb inversion clade</taxon>
        <taxon>NPAAA clade</taxon>
        <taxon>indigoferoid/millettioid clade</taxon>
        <taxon>Phaseoleae</taxon>
        <taxon>Flemingia</taxon>
    </lineage>
</organism>
<name>A0ABD1LQW5_9FABA</name>
<dbReference type="Proteomes" id="UP001603857">
    <property type="component" value="Unassembled WGS sequence"/>
</dbReference>
<accession>A0ABD1LQW5</accession>
<proteinExistence type="predicted"/>
<comment type="caution">
    <text evidence="2">The sequence shown here is derived from an EMBL/GenBank/DDBJ whole genome shotgun (WGS) entry which is preliminary data.</text>
</comment>
<protein>
    <submittedName>
        <fullName evidence="2">Uncharacterized protein</fullName>
    </submittedName>
</protein>